<dbReference type="InterPro" id="IPR001296">
    <property type="entry name" value="Glyco_trans_1"/>
</dbReference>
<keyword evidence="1 4" id="KW-0808">Transferase</keyword>
<evidence type="ECO:0000259" key="3">
    <source>
        <dbReference type="Pfam" id="PF13439"/>
    </source>
</evidence>
<dbReference type="AlphaFoldDB" id="A0A5D3JZF9"/>
<dbReference type="EMBL" id="VSSS01000089">
    <property type="protein sequence ID" value="TYL84997.1"/>
    <property type="molecule type" value="Genomic_DNA"/>
</dbReference>
<dbReference type="Pfam" id="PF13439">
    <property type="entry name" value="Glyco_transf_4"/>
    <property type="match status" value="1"/>
</dbReference>
<reference evidence="4 5" key="1">
    <citation type="submission" date="2019-08" db="EMBL/GenBank/DDBJ databases">
        <title>Bradyrhizobium hipponensis sp. nov., a rhizobium isolated from a Lupinus angustifolius root nodule in Tunisia.</title>
        <authorList>
            <person name="Off K."/>
            <person name="Rejili M."/>
            <person name="Mars M."/>
            <person name="Brachmann A."/>
            <person name="Marin M."/>
        </authorList>
    </citation>
    <scope>NUCLEOTIDE SEQUENCE [LARGE SCALE GENOMIC DNA]</scope>
    <source>
        <strain evidence="4 5">CTAW71</strain>
    </source>
</reference>
<dbReference type="InterPro" id="IPR028098">
    <property type="entry name" value="Glyco_trans_4-like_N"/>
</dbReference>
<organism evidence="4 5">
    <name type="scientific">Bradyrhizobium rifense</name>
    <dbReference type="NCBI Taxonomy" id="515499"/>
    <lineage>
        <taxon>Bacteria</taxon>
        <taxon>Pseudomonadati</taxon>
        <taxon>Pseudomonadota</taxon>
        <taxon>Alphaproteobacteria</taxon>
        <taxon>Hyphomicrobiales</taxon>
        <taxon>Nitrobacteraceae</taxon>
        <taxon>Bradyrhizobium</taxon>
    </lineage>
</organism>
<gene>
    <name evidence="4" type="ORF">FXB40_44475</name>
</gene>
<dbReference type="OrthoDB" id="9801609at2"/>
<dbReference type="RefSeq" id="WP_148778563.1">
    <property type="nucleotide sequence ID" value="NZ_VSSS01000089.1"/>
</dbReference>
<dbReference type="GO" id="GO:0009103">
    <property type="term" value="P:lipopolysaccharide biosynthetic process"/>
    <property type="evidence" value="ECO:0007669"/>
    <property type="project" value="TreeGrafter"/>
</dbReference>
<dbReference type="Proteomes" id="UP000324758">
    <property type="component" value="Unassembled WGS sequence"/>
</dbReference>
<accession>A0A5D3JZF9</accession>
<dbReference type="Pfam" id="PF00534">
    <property type="entry name" value="Glycos_transf_1"/>
    <property type="match status" value="1"/>
</dbReference>
<feature type="domain" description="Glycosyltransferase subfamily 4-like N-terminal" evidence="3">
    <location>
        <begin position="20"/>
        <end position="180"/>
    </location>
</feature>
<dbReference type="PANTHER" id="PTHR46401">
    <property type="entry name" value="GLYCOSYLTRANSFERASE WBBK-RELATED"/>
    <property type="match status" value="1"/>
</dbReference>
<evidence type="ECO:0000313" key="5">
    <source>
        <dbReference type="Proteomes" id="UP000324758"/>
    </source>
</evidence>
<dbReference type="InterPro" id="IPR023986">
    <property type="entry name" value="GlycosylTfrase_MSMEG0565"/>
</dbReference>
<evidence type="ECO:0000313" key="4">
    <source>
        <dbReference type="EMBL" id="TYL84997.1"/>
    </source>
</evidence>
<dbReference type="NCBIfam" id="TIGR04047">
    <property type="entry name" value="MSMEG_0565_glyc"/>
    <property type="match status" value="1"/>
</dbReference>
<dbReference type="CDD" id="cd03801">
    <property type="entry name" value="GT4_PimA-like"/>
    <property type="match status" value="1"/>
</dbReference>
<sequence>MSYGSSRLRIAILTHSTNPRGGVVHALALADALAELGHRPVVHAPDPAGKGFFRRSVAATRSVPASPAPGDVVAMVEARIEDYVRHFEDAANRQYDVFHAQDGISGNALATLKQRGLIQRYVRTVHHIDAFSHERLCELDRRSIVHADGLFVVSRFWQAQLEAEMSRSSTLVGNGVDTARYSAAPASTDQVLRARLGLRAGPILLSVGGVEQRKNTLGILDAFRQVHAMHRSAQLVIAGGASLLDHGLYRQQFKSRLRDAGLPADAVIETGPLMVDTDMPSLFRLADALLFPSLREGFGLAVLEAMASGVPAVVSHIAPFTEYLGPDDVAWCDPHHAGSIADAALSALAEPLRSRLIANGARVARHHDWSRTARAHIATYQDLREVHYA</sequence>
<name>A0A5D3JZF9_9BRAD</name>
<protein>
    <submittedName>
        <fullName evidence="4">MSMEG_0565 family glycosyltransferase</fullName>
    </submittedName>
</protein>
<evidence type="ECO:0000259" key="2">
    <source>
        <dbReference type="Pfam" id="PF00534"/>
    </source>
</evidence>
<feature type="domain" description="Glycosyl transferase family 1" evidence="2">
    <location>
        <begin position="201"/>
        <end position="361"/>
    </location>
</feature>
<dbReference type="PANTHER" id="PTHR46401:SF2">
    <property type="entry name" value="GLYCOSYLTRANSFERASE WBBK-RELATED"/>
    <property type="match status" value="1"/>
</dbReference>
<proteinExistence type="predicted"/>
<dbReference type="GO" id="GO:0016757">
    <property type="term" value="F:glycosyltransferase activity"/>
    <property type="evidence" value="ECO:0007669"/>
    <property type="project" value="InterPro"/>
</dbReference>
<keyword evidence="5" id="KW-1185">Reference proteome</keyword>
<dbReference type="SUPFAM" id="SSF53756">
    <property type="entry name" value="UDP-Glycosyltransferase/glycogen phosphorylase"/>
    <property type="match status" value="1"/>
</dbReference>
<evidence type="ECO:0000256" key="1">
    <source>
        <dbReference type="ARBA" id="ARBA00022679"/>
    </source>
</evidence>
<comment type="caution">
    <text evidence="4">The sequence shown here is derived from an EMBL/GenBank/DDBJ whole genome shotgun (WGS) entry which is preliminary data.</text>
</comment>
<dbReference type="Gene3D" id="3.40.50.2000">
    <property type="entry name" value="Glycogen Phosphorylase B"/>
    <property type="match status" value="2"/>
</dbReference>